<gene>
    <name evidence="6" type="ORF">THRCLA_03663</name>
</gene>
<evidence type="ECO:0000256" key="2">
    <source>
        <dbReference type="ARBA" id="ARBA00022771"/>
    </source>
</evidence>
<proteinExistence type="predicted"/>
<dbReference type="Proteomes" id="UP000243217">
    <property type="component" value="Unassembled WGS sequence"/>
</dbReference>
<accession>A0A1W0A1A0</accession>
<evidence type="ECO:0000313" key="7">
    <source>
        <dbReference type="Proteomes" id="UP000243217"/>
    </source>
</evidence>
<dbReference type="OrthoDB" id="757982at2759"/>
<name>A0A1W0A1A0_9STRA</name>
<feature type="compositionally biased region" description="Basic residues" evidence="4">
    <location>
        <begin position="401"/>
        <end position="423"/>
    </location>
</feature>
<feature type="compositionally biased region" description="Pro residues" evidence="4">
    <location>
        <begin position="380"/>
        <end position="389"/>
    </location>
</feature>
<dbReference type="Gene3D" id="3.30.40.100">
    <property type="match status" value="2"/>
</dbReference>
<dbReference type="Pfam" id="PF07496">
    <property type="entry name" value="zf-CW"/>
    <property type="match status" value="2"/>
</dbReference>
<evidence type="ECO:0000259" key="5">
    <source>
        <dbReference type="PROSITE" id="PS51050"/>
    </source>
</evidence>
<keyword evidence="3" id="KW-0862">Zinc</keyword>
<protein>
    <recommendedName>
        <fullName evidence="5">CW-type domain-containing protein</fullName>
    </recommendedName>
</protein>
<evidence type="ECO:0000256" key="3">
    <source>
        <dbReference type="ARBA" id="ARBA00022833"/>
    </source>
</evidence>
<keyword evidence="2" id="KW-0863">Zinc-finger</keyword>
<evidence type="ECO:0000313" key="6">
    <source>
        <dbReference type="EMBL" id="OQS04062.1"/>
    </source>
</evidence>
<keyword evidence="7" id="KW-1185">Reference proteome</keyword>
<feature type="region of interest" description="Disordered" evidence="4">
    <location>
        <begin position="171"/>
        <end position="201"/>
    </location>
</feature>
<evidence type="ECO:0000256" key="4">
    <source>
        <dbReference type="SAM" id="MobiDB-lite"/>
    </source>
</evidence>
<reference evidence="6 7" key="1">
    <citation type="journal article" date="2014" name="Genome Biol. Evol.">
        <title>The secreted proteins of Achlya hypogyna and Thraustotheca clavata identify the ancestral oomycete secretome and reveal gene acquisitions by horizontal gene transfer.</title>
        <authorList>
            <person name="Misner I."/>
            <person name="Blouin N."/>
            <person name="Leonard G."/>
            <person name="Richards T.A."/>
            <person name="Lane C.E."/>
        </authorList>
    </citation>
    <scope>NUCLEOTIDE SEQUENCE [LARGE SCALE GENOMIC DNA]</scope>
    <source>
        <strain evidence="6 7">ATCC 34112</strain>
    </source>
</reference>
<dbReference type="AlphaFoldDB" id="A0A1W0A1A0"/>
<keyword evidence="1" id="KW-0479">Metal-binding</keyword>
<dbReference type="EMBL" id="JNBS01000687">
    <property type="protein sequence ID" value="OQS04062.1"/>
    <property type="molecule type" value="Genomic_DNA"/>
</dbReference>
<dbReference type="GO" id="GO:0008270">
    <property type="term" value="F:zinc ion binding"/>
    <property type="evidence" value="ECO:0007669"/>
    <property type="project" value="UniProtKB-KW"/>
</dbReference>
<feature type="compositionally biased region" description="Acidic residues" evidence="4">
    <location>
        <begin position="175"/>
        <end position="190"/>
    </location>
</feature>
<dbReference type="STRING" id="74557.A0A1W0A1A0"/>
<feature type="region of interest" description="Disordered" evidence="4">
    <location>
        <begin position="344"/>
        <end position="423"/>
    </location>
</feature>
<dbReference type="InterPro" id="IPR011124">
    <property type="entry name" value="Znf_CW"/>
</dbReference>
<feature type="domain" description="CW-type" evidence="5">
    <location>
        <begin position="202"/>
        <end position="255"/>
    </location>
</feature>
<comment type="caution">
    <text evidence="6">The sequence shown here is derived from an EMBL/GenBank/DDBJ whole genome shotgun (WGS) entry which is preliminary data.</text>
</comment>
<organism evidence="6 7">
    <name type="scientific">Thraustotheca clavata</name>
    <dbReference type="NCBI Taxonomy" id="74557"/>
    <lineage>
        <taxon>Eukaryota</taxon>
        <taxon>Sar</taxon>
        <taxon>Stramenopiles</taxon>
        <taxon>Oomycota</taxon>
        <taxon>Saprolegniomycetes</taxon>
        <taxon>Saprolegniales</taxon>
        <taxon>Achlyaceae</taxon>
        <taxon>Thraustotheca</taxon>
    </lineage>
</organism>
<sequence>MRGGWAKEPLVGENMTVYLMKWDSATQELPDVFDTTTKTPENKKDIVLQFDATIMYHDTPLTKAQYIKEYGKLPRSRDGEILRLREALVEQYCIEKEMEAKKAEALHCDDSWMDEVDGIPPTAYRTPKMAPAQRVAYITSLWPTNMPNFKDAEDSLDYYGYEVGIYIESNKDNDYNDDEKTDDNESEQEDVTEHRKGGMGLSSKEENWVQCDKCQKWRKLPDNVDVSELPATWYCRMNKWSRRFNKCSAAEETAMPVKETDIKSLKERKFIYQFAQRLKRMEKSMQELKYSDFKDDDGKRKYVQCQVCHKKRPLLAGMDLKKIQQPFVCWMNGWDELHASCSAPQGNLVERSPDDTPLYESRPKKYSREKKAEKYKTKTQPPPSAPPPLYSSSDEESKPKSSSKRRGIKDKTSSQRKKVKKDK</sequence>
<dbReference type="PROSITE" id="PS51050">
    <property type="entry name" value="ZF_CW"/>
    <property type="match status" value="1"/>
</dbReference>
<evidence type="ECO:0000256" key="1">
    <source>
        <dbReference type="ARBA" id="ARBA00022723"/>
    </source>
</evidence>